<dbReference type="Gene3D" id="2.60.120.200">
    <property type="match status" value="1"/>
</dbReference>
<dbReference type="RefSeq" id="WP_305990989.1">
    <property type="nucleotide sequence ID" value="NZ_JAVAMP010000002.1"/>
</dbReference>
<sequence>MSKAHKGSQLVLKNQTLSVPFHSTHFNFQLDALGIHFGNLIYPSTNSIYTMCKHEGIFGRSIAVEEGTINLASNLTDMMGRSDKRPFSAIPHSLGEDVTGQEGVPEAPVQGMNVWKITDTDPNNNSRVSASNLIIESDLNGYDKTYTASIWIWIPSETTVSYVQTTAYQNSKGVDWHSTRGYNSTYNYYGAGSIVEGTMLADPSIRNQWQQMSVTFTPTSSNINPTGDAEENNDQAAVSFKINPEDNDYYYVAALQIEEKNYSTSFVDGERDNGLLVYDKNIINPDQGAISFWMYAKGDHTNMYPVFSSGVDSNIGAFDFLIEKDEVPYVRVYESEGSSSTQLRPDIHLFDNWNHIAITWKQNEYYRFYGNGELLAESNTPVNWKQGYIQMATGFYIGSGIRSNPNIKISELRIDQMEVEQEEIESWYVSRSPFVNPYHYRSYAY</sequence>
<reference evidence="1 2" key="1">
    <citation type="submission" date="2023-08" db="EMBL/GenBank/DDBJ databases">
        <authorList>
            <person name="Park J.-S."/>
        </authorList>
    </citation>
    <scope>NUCLEOTIDE SEQUENCE [LARGE SCALE GENOMIC DNA]</scope>
    <source>
        <strain evidence="1 2">2205SS18-9</strain>
    </source>
</reference>
<dbReference type="SUPFAM" id="SSF49899">
    <property type="entry name" value="Concanavalin A-like lectins/glucanases"/>
    <property type="match status" value="1"/>
</dbReference>
<dbReference type="Pfam" id="PF13385">
    <property type="entry name" value="Laminin_G_3"/>
    <property type="match status" value="1"/>
</dbReference>
<organism evidence="1 2">
    <name type="scientific">Chengkuizengella axinellae</name>
    <dbReference type="NCBI Taxonomy" id="3064388"/>
    <lineage>
        <taxon>Bacteria</taxon>
        <taxon>Bacillati</taxon>
        <taxon>Bacillota</taxon>
        <taxon>Bacilli</taxon>
        <taxon>Bacillales</taxon>
        <taxon>Paenibacillaceae</taxon>
        <taxon>Chengkuizengella</taxon>
    </lineage>
</organism>
<evidence type="ECO:0000313" key="2">
    <source>
        <dbReference type="Proteomes" id="UP001231941"/>
    </source>
</evidence>
<dbReference type="EMBL" id="JAVAMP010000002">
    <property type="protein sequence ID" value="MDP5273682.1"/>
    <property type="molecule type" value="Genomic_DNA"/>
</dbReference>
<dbReference type="InterPro" id="IPR013320">
    <property type="entry name" value="ConA-like_dom_sf"/>
</dbReference>
<comment type="caution">
    <text evidence="1">The sequence shown here is derived from an EMBL/GenBank/DDBJ whole genome shotgun (WGS) entry which is preliminary data.</text>
</comment>
<proteinExistence type="predicted"/>
<protein>
    <submittedName>
        <fullName evidence="1">LamG-like jellyroll fold domain-containing protein</fullName>
    </submittedName>
</protein>
<evidence type="ECO:0000313" key="1">
    <source>
        <dbReference type="EMBL" id="MDP5273682.1"/>
    </source>
</evidence>
<dbReference type="Proteomes" id="UP001231941">
    <property type="component" value="Unassembled WGS sequence"/>
</dbReference>
<name>A0ABT9IWG3_9BACL</name>
<gene>
    <name evidence="1" type="ORF">Q5Y73_06175</name>
</gene>
<keyword evidence="2" id="KW-1185">Reference proteome</keyword>
<accession>A0ABT9IWG3</accession>